<dbReference type="AlphaFoldDB" id="A0A699XLI5"/>
<feature type="non-terminal residue" evidence="2">
    <location>
        <position position="88"/>
    </location>
</feature>
<proteinExistence type="predicted"/>
<evidence type="ECO:0000313" key="2">
    <source>
        <dbReference type="EMBL" id="GFD57334.1"/>
    </source>
</evidence>
<organism evidence="2">
    <name type="scientific">Tanacetum cinerariifolium</name>
    <name type="common">Dalmatian daisy</name>
    <name type="synonym">Chrysanthemum cinerariifolium</name>
    <dbReference type="NCBI Taxonomy" id="118510"/>
    <lineage>
        <taxon>Eukaryota</taxon>
        <taxon>Viridiplantae</taxon>
        <taxon>Streptophyta</taxon>
        <taxon>Embryophyta</taxon>
        <taxon>Tracheophyta</taxon>
        <taxon>Spermatophyta</taxon>
        <taxon>Magnoliopsida</taxon>
        <taxon>eudicotyledons</taxon>
        <taxon>Gunneridae</taxon>
        <taxon>Pentapetalae</taxon>
        <taxon>asterids</taxon>
        <taxon>campanulids</taxon>
        <taxon>Asterales</taxon>
        <taxon>Asteraceae</taxon>
        <taxon>Asteroideae</taxon>
        <taxon>Anthemideae</taxon>
        <taxon>Anthemidinae</taxon>
        <taxon>Tanacetum</taxon>
    </lineage>
</organism>
<sequence length="88" mass="9361">LIVFLFAIGQLRSAQADIRWLGPKLEAMAVQVIAFGGDELQLDGLRRGVDQVQLKGLADWQEVLAVVDGCAAQCGRGPTVQQARAEGG</sequence>
<accession>A0A699XLI5</accession>
<gene>
    <name evidence="2" type="ORF">Tci_929303</name>
</gene>
<evidence type="ECO:0000256" key="1">
    <source>
        <dbReference type="SAM" id="SignalP"/>
    </source>
</evidence>
<feature type="non-terminal residue" evidence="2">
    <location>
        <position position="1"/>
    </location>
</feature>
<name>A0A699XLI5_TANCI</name>
<feature type="signal peptide" evidence="1">
    <location>
        <begin position="1"/>
        <end position="16"/>
    </location>
</feature>
<protein>
    <submittedName>
        <fullName evidence="2">Uncharacterized protein</fullName>
    </submittedName>
</protein>
<reference evidence="2" key="1">
    <citation type="journal article" date="2019" name="Sci. Rep.">
        <title>Draft genome of Tanacetum cinerariifolium, the natural source of mosquito coil.</title>
        <authorList>
            <person name="Yamashiro T."/>
            <person name="Shiraishi A."/>
            <person name="Satake H."/>
            <person name="Nakayama K."/>
        </authorList>
    </citation>
    <scope>NUCLEOTIDE SEQUENCE</scope>
</reference>
<comment type="caution">
    <text evidence="2">The sequence shown here is derived from an EMBL/GenBank/DDBJ whole genome shotgun (WGS) entry which is preliminary data.</text>
</comment>
<dbReference type="EMBL" id="BKCJ011839857">
    <property type="protein sequence ID" value="GFD57334.1"/>
    <property type="molecule type" value="Genomic_DNA"/>
</dbReference>
<keyword evidence="1" id="KW-0732">Signal</keyword>
<feature type="chain" id="PRO_5025505104" evidence="1">
    <location>
        <begin position="17"/>
        <end position="88"/>
    </location>
</feature>